<evidence type="ECO:0000256" key="3">
    <source>
        <dbReference type="ARBA" id="ARBA00022525"/>
    </source>
</evidence>
<feature type="region of interest" description="Disordered" evidence="4">
    <location>
        <begin position="636"/>
        <end position="678"/>
    </location>
</feature>
<dbReference type="PANTHER" id="PTHR33129">
    <property type="entry name" value="PROTEIN KINASE DOMAIN-CONTAINING PROTEIN-RELATED"/>
    <property type="match status" value="1"/>
</dbReference>
<organism evidence="7 8">
    <name type="scientific">Rhizophagus irregularis (strain DAOM 197198w)</name>
    <name type="common">Glomus intraradices</name>
    <dbReference type="NCBI Taxonomy" id="1432141"/>
    <lineage>
        <taxon>Eukaryota</taxon>
        <taxon>Fungi</taxon>
        <taxon>Fungi incertae sedis</taxon>
        <taxon>Mucoromycota</taxon>
        <taxon>Glomeromycotina</taxon>
        <taxon>Glomeromycetes</taxon>
        <taxon>Glomerales</taxon>
        <taxon>Glomeraceae</taxon>
        <taxon>Rhizophagus</taxon>
    </lineage>
</organism>
<comment type="caution">
    <text evidence="7">The sequence shown here is derived from an EMBL/GenBank/DDBJ whole genome shotgun (WGS) entry which is preliminary data.</text>
</comment>
<accession>A0A015JIF3</accession>
<protein>
    <recommendedName>
        <fullName evidence="6">Crinkler effector protein N-terminal domain-containing protein</fullName>
    </recommendedName>
</protein>
<reference evidence="7 8" key="1">
    <citation type="submission" date="2014-02" db="EMBL/GenBank/DDBJ databases">
        <title>Single nucleus genome sequencing reveals high similarity among nuclei of an endomycorrhizal fungus.</title>
        <authorList>
            <person name="Lin K."/>
            <person name="Geurts R."/>
            <person name="Zhang Z."/>
            <person name="Limpens E."/>
            <person name="Saunders D.G."/>
            <person name="Mu D."/>
            <person name="Pang E."/>
            <person name="Cao H."/>
            <person name="Cha H."/>
            <person name="Lin T."/>
            <person name="Zhou Q."/>
            <person name="Shang Y."/>
            <person name="Li Y."/>
            <person name="Ivanov S."/>
            <person name="Sharma T."/>
            <person name="Velzen R.V."/>
            <person name="Ruijter N.D."/>
            <person name="Aanen D.K."/>
            <person name="Win J."/>
            <person name="Kamoun S."/>
            <person name="Bisseling T."/>
            <person name="Huang S."/>
        </authorList>
    </citation>
    <scope>NUCLEOTIDE SEQUENCE [LARGE SCALE GENOMIC DNA]</scope>
    <source>
        <strain evidence="8">DAOM197198w</strain>
    </source>
</reference>
<name>A0A015JIF3_RHIIW</name>
<dbReference type="PANTHER" id="PTHR33129:SF1">
    <property type="entry name" value="ATP-BINDING PROTEIN"/>
    <property type="match status" value="1"/>
</dbReference>
<dbReference type="Pfam" id="PF20147">
    <property type="entry name" value="Crinkler"/>
    <property type="match status" value="1"/>
</dbReference>
<evidence type="ECO:0000256" key="5">
    <source>
        <dbReference type="SAM" id="Phobius"/>
    </source>
</evidence>
<feature type="domain" description="Crinkler effector protein N-terminal" evidence="6">
    <location>
        <begin position="10"/>
        <end position="103"/>
    </location>
</feature>
<dbReference type="InterPro" id="IPR052980">
    <property type="entry name" value="Crinkler_effector"/>
</dbReference>
<dbReference type="STRING" id="1432141.A0A015JIF3"/>
<evidence type="ECO:0000256" key="2">
    <source>
        <dbReference type="ARBA" id="ARBA00004613"/>
    </source>
</evidence>
<dbReference type="HOGENOM" id="CLU_405515_0_0_1"/>
<feature type="transmembrane region" description="Helical" evidence="5">
    <location>
        <begin position="111"/>
        <end position="135"/>
    </location>
</feature>
<dbReference type="Proteomes" id="UP000022910">
    <property type="component" value="Unassembled WGS sequence"/>
</dbReference>
<keyword evidence="5" id="KW-0472">Membrane</keyword>
<evidence type="ECO:0000313" key="8">
    <source>
        <dbReference type="Proteomes" id="UP000022910"/>
    </source>
</evidence>
<keyword evidence="3" id="KW-0964">Secreted</keyword>
<evidence type="ECO:0000256" key="4">
    <source>
        <dbReference type="SAM" id="MobiDB-lite"/>
    </source>
</evidence>
<comment type="subcellular location">
    <subcellularLocation>
        <location evidence="1">Host cell</location>
    </subcellularLocation>
    <subcellularLocation>
        <location evidence="2">Secreted</location>
    </subcellularLocation>
</comment>
<dbReference type="OrthoDB" id="2340858at2759"/>
<keyword evidence="5" id="KW-1133">Transmembrane helix</keyword>
<dbReference type="AlphaFoldDB" id="A0A015JIF3"/>
<dbReference type="EMBL" id="JEMT01028435">
    <property type="protein sequence ID" value="EXX54674.1"/>
    <property type="molecule type" value="Genomic_DNA"/>
</dbReference>
<evidence type="ECO:0000256" key="1">
    <source>
        <dbReference type="ARBA" id="ARBA00004340"/>
    </source>
</evidence>
<dbReference type="GO" id="GO:0005576">
    <property type="term" value="C:extracellular region"/>
    <property type="evidence" value="ECO:0007669"/>
    <property type="project" value="UniProtKB-SubCell"/>
</dbReference>
<evidence type="ECO:0000313" key="7">
    <source>
        <dbReference type="EMBL" id="EXX54674.1"/>
    </source>
</evidence>
<dbReference type="InterPro" id="IPR045379">
    <property type="entry name" value="Crinkler_N"/>
</dbReference>
<keyword evidence="5" id="KW-0812">Transmembrane</keyword>
<sequence length="678" mass="78270">MSNIAPTGALWCIIRENHFIFKITIRADNDLIDLRNVIKNVKPNYFANVDADELILWRTNVASNILRNKETAIEPYLNKKLEDPADTVGNTFQNVVGNNIRVIPLLVSHTIFFLLLLRVIFANNTEYLLILVLFFPDSYRQTRPKNTFALSQSNWLLVVMFHGIHRKTVDEKLTNFWKALKNTAELDDNDFLELSGEAHFFGKNSKPSKLLIRKYYDDLILVVFDDNVRKLRISENPEIGKTFFRYYILYHLAVFNYTVIYEICIMNEPSRVILFDHEGWAFCLHKTFHFDEINRYLDDSSVWYVVDGKEPDIVEAKTILICSPLNAHHKEFDKKIPSGGILRYVLAGALNTEIQSQLKDAIGLCDENIFRYIGRSESKDDVSHKLVHIWTNLPGRDDAEPYTQKIIKFASDYVVKQVTSNVKRMITNKLFMNLDEVLNGGKSNSVLGSYFESIAHQMLRSGWEFQIHFLDTKKKYTFKLSQQDEHRFSNINETKNEMYYQPIDKTFPSIDAIYAPDTLFQMTTSLNHNIKMIGLNKLQSKLMKTGDIDFYFVVPAQLFDNYKKQNYATIKDVIATNVNPWIIEQIKQYVLRIDLGSEDSLARMSSTATIEERISTLSTADEPLITPLARISTLSTADKPLTDDADPSTVPAKRSSSYIERGEGSKKESKKRNKKKKK</sequence>
<gene>
    <name evidence="7" type="ORF">RirG_232310</name>
</gene>
<keyword evidence="8" id="KW-1185">Reference proteome</keyword>
<feature type="compositionally biased region" description="Basic residues" evidence="4">
    <location>
        <begin position="668"/>
        <end position="678"/>
    </location>
</feature>
<dbReference type="GO" id="GO:0043657">
    <property type="term" value="C:host cell"/>
    <property type="evidence" value="ECO:0007669"/>
    <property type="project" value="UniProtKB-SubCell"/>
</dbReference>
<proteinExistence type="predicted"/>
<evidence type="ECO:0000259" key="6">
    <source>
        <dbReference type="Pfam" id="PF20147"/>
    </source>
</evidence>